<evidence type="ECO:0000313" key="3">
    <source>
        <dbReference type="EMBL" id="KAF2035576.1"/>
    </source>
</evidence>
<keyword evidence="4" id="KW-1185">Reference proteome</keyword>
<dbReference type="CDD" id="cd18186">
    <property type="entry name" value="BTB_POZ_ZBTB_KLHL-like"/>
    <property type="match status" value="1"/>
</dbReference>
<accession>A0A9P4HI05</accession>
<dbReference type="Proteomes" id="UP000799777">
    <property type="component" value="Unassembled WGS sequence"/>
</dbReference>
<evidence type="ECO:0000256" key="1">
    <source>
        <dbReference type="SAM" id="MobiDB-lite"/>
    </source>
</evidence>
<protein>
    <recommendedName>
        <fullName evidence="2">BTB domain-containing protein</fullName>
    </recommendedName>
</protein>
<sequence length="278" mass="31145">MVDSNQSSTTTTAPRLSAAISGPLVRVKVGLEGRPYLVHKAVLVHQAEYFSKALSESWKGAQNNEVVLEDVEPCIFTSNGCTLVQCPMGTPSDSKPLALHGNPTKFRTLLEHSMAMLKAGILGYRLLAPKFRAATMECFACQDLRPAEYGETVMFCELACHAYKNVPVHGVLLQYLANTWCEEWDHDNDGEDEFTALQQLPHAFLLCVMRRQAELKVEQATPPTWTSDGRSSIQRTERRCYSKNETAQDQADYTSAASEFSFRTHLKYDETLDYGFCE</sequence>
<evidence type="ECO:0000313" key="4">
    <source>
        <dbReference type="Proteomes" id="UP000799777"/>
    </source>
</evidence>
<gene>
    <name evidence="3" type="ORF">EK21DRAFT_107097</name>
</gene>
<dbReference type="Pfam" id="PF00651">
    <property type="entry name" value="BTB"/>
    <property type="match status" value="1"/>
</dbReference>
<organism evidence="3 4">
    <name type="scientific">Setomelanomma holmii</name>
    <dbReference type="NCBI Taxonomy" id="210430"/>
    <lineage>
        <taxon>Eukaryota</taxon>
        <taxon>Fungi</taxon>
        <taxon>Dikarya</taxon>
        <taxon>Ascomycota</taxon>
        <taxon>Pezizomycotina</taxon>
        <taxon>Dothideomycetes</taxon>
        <taxon>Pleosporomycetidae</taxon>
        <taxon>Pleosporales</taxon>
        <taxon>Pleosporineae</taxon>
        <taxon>Phaeosphaeriaceae</taxon>
        <taxon>Setomelanomma</taxon>
    </lineage>
</organism>
<dbReference type="InterPro" id="IPR011333">
    <property type="entry name" value="SKP1/BTB/POZ_sf"/>
</dbReference>
<dbReference type="InterPro" id="IPR000210">
    <property type="entry name" value="BTB/POZ_dom"/>
</dbReference>
<dbReference type="PANTHER" id="PTHR47843:SF2">
    <property type="entry name" value="BTB DOMAIN-CONTAINING PROTEIN"/>
    <property type="match status" value="1"/>
</dbReference>
<comment type="caution">
    <text evidence="3">The sequence shown here is derived from an EMBL/GenBank/DDBJ whole genome shotgun (WGS) entry which is preliminary data.</text>
</comment>
<feature type="domain" description="BTB" evidence="2">
    <location>
        <begin position="25"/>
        <end position="76"/>
    </location>
</feature>
<dbReference type="SUPFAM" id="SSF54695">
    <property type="entry name" value="POZ domain"/>
    <property type="match status" value="1"/>
</dbReference>
<reference evidence="3" key="1">
    <citation type="journal article" date="2020" name="Stud. Mycol.">
        <title>101 Dothideomycetes genomes: a test case for predicting lifestyles and emergence of pathogens.</title>
        <authorList>
            <person name="Haridas S."/>
            <person name="Albert R."/>
            <person name="Binder M."/>
            <person name="Bloem J."/>
            <person name="Labutti K."/>
            <person name="Salamov A."/>
            <person name="Andreopoulos B."/>
            <person name="Baker S."/>
            <person name="Barry K."/>
            <person name="Bills G."/>
            <person name="Bluhm B."/>
            <person name="Cannon C."/>
            <person name="Castanera R."/>
            <person name="Culley D."/>
            <person name="Daum C."/>
            <person name="Ezra D."/>
            <person name="Gonzalez J."/>
            <person name="Henrissat B."/>
            <person name="Kuo A."/>
            <person name="Liang C."/>
            <person name="Lipzen A."/>
            <person name="Lutzoni F."/>
            <person name="Magnuson J."/>
            <person name="Mondo S."/>
            <person name="Nolan M."/>
            <person name="Ohm R."/>
            <person name="Pangilinan J."/>
            <person name="Park H.-J."/>
            <person name="Ramirez L."/>
            <person name="Alfaro M."/>
            <person name="Sun H."/>
            <person name="Tritt A."/>
            <person name="Yoshinaga Y."/>
            <person name="Zwiers L.-H."/>
            <person name="Turgeon B."/>
            <person name="Goodwin S."/>
            <person name="Spatafora J."/>
            <person name="Crous P."/>
            <person name="Grigoriev I."/>
        </authorList>
    </citation>
    <scope>NUCLEOTIDE SEQUENCE</scope>
    <source>
        <strain evidence="3">CBS 110217</strain>
    </source>
</reference>
<evidence type="ECO:0000259" key="2">
    <source>
        <dbReference type="PROSITE" id="PS50097"/>
    </source>
</evidence>
<dbReference type="Gene3D" id="3.30.710.10">
    <property type="entry name" value="Potassium Channel Kv1.1, Chain A"/>
    <property type="match status" value="1"/>
</dbReference>
<dbReference type="PANTHER" id="PTHR47843">
    <property type="entry name" value="BTB DOMAIN-CONTAINING PROTEIN-RELATED"/>
    <property type="match status" value="1"/>
</dbReference>
<feature type="compositionally biased region" description="Polar residues" evidence="1">
    <location>
        <begin position="221"/>
        <end position="234"/>
    </location>
</feature>
<proteinExistence type="predicted"/>
<dbReference type="AlphaFoldDB" id="A0A9P4HI05"/>
<dbReference type="EMBL" id="ML978157">
    <property type="protein sequence ID" value="KAF2035576.1"/>
    <property type="molecule type" value="Genomic_DNA"/>
</dbReference>
<name>A0A9P4HI05_9PLEO</name>
<dbReference type="PROSITE" id="PS50097">
    <property type="entry name" value="BTB"/>
    <property type="match status" value="1"/>
</dbReference>
<feature type="region of interest" description="Disordered" evidence="1">
    <location>
        <begin position="220"/>
        <end position="244"/>
    </location>
</feature>